<evidence type="ECO:0000313" key="7">
    <source>
        <dbReference type="Proteomes" id="UP000663860"/>
    </source>
</evidence>
<evidence type="ECO:0000256" key="3">
    <source>
        <dbReference type="ARBA" id="ARBA00023134"/>
    </source>
</evidence>
<accession>A0A814ACR5</accession>
<dbReference type="GO" id="GO:0007188">
    <property type="term" value="P:adenylate cyclase-modulating G protein-coupled receptor signaling pathway"/>
    <property type="evidence" value="ECO:0007669"/>
    <property type="project" value="TreeGrafter"/>
</dbReference>
<evidence type="ECO:0000256" key="2">
    <source>
        <dbReference type="ARBA" id="ARBA00022741"/>
    </source>
</evidence>
<keyword evidence="1" id="KW-0479">Metal-binding</keyword>
<dbReference type="SUPFAM" id="SSF52540">
    <property type="entry name" value="P-loop containing nucleoside triphosphate hydrolases"/>
    <property type="match status" value="1"/>
</dbReference>
<name>A0A814ACR5_9BILA</name>
<dbReference type="GO" id="GO:0005737">
    <property type="term" value="C:cytoplasm"/>
    <property type="evidence" value="ECO:0007669"/>
    <property type="project" value="TreeGrafter"/>
</dbReference>
<keyword evidence="4" id="KW-0807">Transducer</keyword>
<feature type="binding site" evidence="5">
    <location>
        <position position="65"/>
    </location>
    <ligand>
        <name>GTP</name>
        <dbReference type="ChEBI" id="CHEBI:37565"/>
    </ligand>
</feature>
<dbReference type="InterPro" id="IPR027417">
    <property type="entry name" value="P-loop_NTPase"/>
</dbReference>
<comment type="caution">
    <text evidence="6">The sequence shown here is derived from an EMBL/GenBank/DDBJ whole genome shotgun (WGS) entry which is preliminary data.</text>
</comment>
<dbReference type="GO" id="GO:0001664">
    <property type="term" value="F:G protein-coupled receptor binding"/>
    <property type="evidence" value="ECO:0007669"/>
    <property type="project" value="TreeGrafter"/>
</dbReference>
<dbReference type="FunFam" id="3.40.50.300:FF:000720">
    <property type="entry name" value="Guanine nucleotide-binding protein G(k) subunit alpha"/>
    <property type="match status" value="1"/>
</dbReference>
<sequence length="93" mass="10963">MEKDICEDQQFKYFIIGNHIFFAFVKGLNTYEPSLSYIQEQFEKMDTREKINGHQRELYTHITCATDTEAMQFVFDAISDMIIQTNLIHAGIF</sequence>
<evidence type="ECO:0000256" key="4">
    <source>
        <dbReference type="ARBA" id="ARBA00023224"/>
    </source>
</evidence>
<keyword evidence="2 5" id="KW-0547">Nucleotide-binding</keyword>
<dbReference type="PANTHER" id="PTHR10218">
    <property type="entry name" value="GTP-BINDING PROTEIN ALPHA SUBUNIT"/>
    <property type="match status" value="1"/>
</dbReference>
<dbReference type="PANTHER" id="PTHR10218:SF302">
    <property type="entry name" value="GUANINE NUCLEOTIDE-BINDING PROTEIN ALPHA-5 SUBUNIT"/>
    <property type="match status" value="1"/>
</dbReference>
<gene>
    <name evidence="6" type="ORF">IZO911_LOCUS12787</name>
</gene>
<dbReference type="GO" id="GO:0005834">
    <property type="term" value="C:heterotrimeric G-protein complex"/>
    <property type="evidence" value="ECO:0007669"/>
    <property type="project" value="TreeGrafter"/>
</dbReference>
<reference evidence="6" key="1">
    <citation type="submission" date="2021-02" db="EMBL/GenBank/DDBJ databases">
        <authorList>
            <person name="Nowell W R."/>
        </authorList>
    </citation>
    <scope>NUCLEOTIDE SEQUENCE</scope>
</reference>
<dbReference type="GO" id="GO:0031683">
    <property type="term" value="F:G-protein beta/gamma-subunit complex binding"/>
    <property type="evidence" value="ECO:0007669"/>
    <property type="project" value="InterPro"/>
</dbReference>
<evidence type="ECO:0000256" key="1">
    <source>
        <dbReference type="ARBA" id="ARBA00022723"/>
    </source>
</evidence>
<evidence type="ECO:0000313" key="6">
    <source>
        <dbReference type="EMBL" id="CAF0911215.1"/>
    </source>
</evidence>
<dbReference type="Gene3D" id="3.40.50.300">
    <property type="entry name" value="P-loop containing nucleotide triphosphate hydrolases"/>
    <property type="match status" value="1"/>
</dbReference>
<organism evidence="6 7">
    <name type="scientific">Adineta steineri</name>
    <dbReference type="NCBI Taxonomy" id="433720"/>
    <lineage>
        <taxon>Eukaryota</taxon>
        <taxon>Metazoa</taxon>
        <taxon>Spiralia</taxon>
        <taxon>Gnathifera</taxon>
        <taxon>Rotifera</taxon>
        <taxon>Eurotatoria</taxon>
        <taxon>Bdelloidea</taxon>
        <taxon>Adinetida</taxon>
        <taxon>Adinetidae</taxon>
        <taxon>Adineta</taxon>
    </lineage>
</organism>
<dbReference type="InterPro" id="IPR001019">
    <property type="entry name" value="Gprotein_alpha_su"/>
</dbReference>
<dbReference type="GO" id="GO:0046872">
    <property type="term" value="F:metal ion binding"/>
    <property type="evidence" value="ECO:0007669"/>
    <property type="project" value="UniProtKB-KW"/>
</dbReference>
<proteinExistence type="predicted"/>
<dbReference type="GO" id="GO:0005525">
    <property type="term" value="F:GTP binding"/>
    <property type="evidence" value="ECO:0007669"/>
    <property type="project" value="UniProtKB-KW"/>
</dbReference>
<dbReference type="GO" id="GO:0003924">
    <property type="term" value="F:GTPase activity"/>
    <property type="evidence" value="ECO:0007669"/>
    <property type="project" value="InterPro"/>
</dbReference>
<evidence type="ECO:0000256" key="5">
    <source>
        <dbReference type="PIRSR" id="PIRSR601019-1"/>
    </source>
</evidence>
<dbReference type="EMBL" id="CAJNOE010000100">
    <property type="protein sequence ID" value="CAF0911215.1"/>
    <property type="molecule type" value="Genomic_DNA"/>
</dbReference>
<dbReference type="Proteomes" id="UP000663860">
    <property type="component" value="Unassembled WGS sequence"/>
</dbReference>
<dbReference type="PROSITE" id="PS51882">
    <property type="entry name" value="G_ALPHA"/>
    <property type="match status" value="1"/>
</dbReference>
<keyword evidence="3 5" id="KW-0342">GTP-binding</keyword>
<protein>
    <submittedName>
        <fullName evidence="6">Uncharacterized protein</fullName>
    </submittedName>
</protein>
<dbReference type="AlphaFoldDB" id="A0A814ACR5"/>